<dbReference type="Gramene" id="Mp6g02320.1">
    <property type="protein sequence ID" value="Mp6g02320.1.cds1"/>
    <property type="gene ID" value="Mp6g02320"/>
</dbReference>
<dbReference type="EMBL" id="KZ772707">
    <property type="protein sequence ID" value="PTQ41208.1"/>
    <property type="molecule type" value="Genomic_DNA"/>
</dbReference>
<evidence type="ECO:0000256" key="1">
    <source>
        <dbReference type="SAM" id="Phobius"/>
    </source>
</evidence>
<keyword evidence="1" id="KW-1133">Transmembrane helix</keyword>
<dbReference type="EMBL" id="KZ772707">
    <property type="protein sequence ID" value="PTQ41206.1"/>
    <property type="molecule type" value="Genomic_DNA"/>
</dbReference>
<gene>
    <name evidence="2" type="ORF">MARPO_0035s0017</name>
</gene>
<protein>
    <submittedName>
        <fullName evidence="2">Uncharacterized protein</fullName>
    </submittedName>
</protein>
<feature type="transmembrane region" description="Helical" evidence="1">
    <location>
        <begin position="46"/>
        <end position="65"/>
    </location>
</feature>
<dbReference type="AlphaFoldDB" id="A0A2R6X525"/>
<evidence type="ECO:0000313" key="3">
    <source>
        <dbReference type="Proteomes" id="UP000244005"/>
    </source>
</evidence>
<organism evidence="2 3">
    <name type="scientific">Marchantia polymorpha</name>
    <name type="common">Common liverwort</name>
    <name type="synonym">Marchantia aquatica</name>
    <dbReference type="NCBI Taxonomy" id="3197"/>
    <lineage>
        <taxon>Eukaryota</taxon>
        <taxon>Viridiplantae</taxon>
        <taxon>Streptophyta</taxon>
        <taxon>Embryophyta</taxon>
        <taxon>Marchantiophyta</taxon>
        <taxon>Marchantiopsida</taxon>
        <taxon>Marchantiidae</taxon>
        <taxon>Marchantiales</taxon>
        <taxon>Marchantiaceae</taxon>
        <taxon>Marchantia</taxon>
    </lineage>
</organism>
<sequence length="71" mass="7838">MATVFCADRSKFEKSGSSRIGGVSEFPLVFCLPDCRRIVGQPTSDAILLAGKMMSSFFCFFSFFWGPNLVV</sequence>
<keyword evidence="1" id="KW-0472">Membrane</keyword>
<reference evidence="3" key="1">
    <citation type="journal article" date="2017" name="Cell">
        <title>Insights into land plant evolution garnered from the Marchantia polymorpha genome.</title>
        <authorList>
            <person name="Bowman J.L."/>
            <person name="Kohchi T."/>
            <person name="Yamato K.T."/>
            <person name="Jenkins J."/>
            <person name="Shu S."/>
            <person name="Ishizaki K."/>
            <person name="Yamaoka S."/>
            <person name="Nishihama R."/>
            <person name="Nakamura Y."/>
            <person name="Berger F."/>
            <person name="Adam C."/>
            <person name="Aki S.S."/>
            <person name="Althoff F."/>
            <person name="Araki T."/>
            <person name="Arteaga-Vazquez M.A."/>
            <person name="Balasubrmanian S."/>
            <person name="Barry K."/>
            <person name="Bauer D."/>
            <person name="Boehm C.R."/>
            <person name="Briginshaw L."/>
            <person name="Caballero-Perez J."/>
            <person name="Catarino B."/>
            <person name="Chen F."/>
            <person name="Chiyoda S."/>
            <person name="Chovatia M."/>
            <person name="Davies K.M."/>
            <person name="Delmans M."/>
            <person name="Demura T."/>
            <person name="Dierschke T."/>
            <person name="Dolan L."/>
            <person name="Dorantes-Acosta A.E."/>
            <person name="Eklund D.M."/>
            <person name="Florent S.N."/>
            <person name="Flores-Sandoval E."/>
            <person name="Fujiyama A."/>
            <person name="Fukuzawa H."/>
            <person name="Galik B."/>
            <person name="Grimanelli D."/>
            <person name="Grimwood J."/>
            <person name="Grossniklaus U."/>
            <person name="Hamada T."/>
            <person name="Haseloff J."/>
            <person name="Hetherington A.J."/>
            <person name="Higo A."/>
            <person name="Hirakawa Y."/>
            <person name="Hundley H.N."/>
            <person name="Ikeda Y."/>
            <person name="Inoue K."/>
            <person name="Inoue S.I."/>
            <person name="Ishida S."/>
            <person name="Jia Q."/>
            <person name="Kakita M."/>
            <person name="Kanazawa T."/>
            <person name="Kawai Y."/>
            <person name="Kawashima T."/>
            <person name="Kennedy M."/>
            <person name="Kinose K."/>
            <person name="Kinoshita T."/>
            <person name="Kohara Y."/>
            <person name="Koide E."/>
            <person name="Komatsu K."/>
            <person name="Kopischke S."/>
            <person name="Kubo M."/>
            <person name="Kyozuka J."/>
            <person name="Lagercrantz U."/>
            <person name="Lin S.S."/>
            <person name="Lindquist E."/>
            <person name="Lipzen A.M."/>
            <person name="Lu C.W."/>
            <person name="De Luna E."/>
            <person name="Martienssen R.A."/>
            <person name="Minamino N."/>
            <person name="Mizutani M."/>
            <person name="Mizutani M."/>
            <person name="Mochizuki N."/>
            <person name="Monte I."/>
            <person name="Mosher R."/>
            <person name="Nagasaki H."/>
            <person name="Nakagami H."/>
            <person name="Naramoto S."/>
            <person name="Nishitani K."/>
            <person name="Ohtani M."/>
            <person name="Okamoto T."/>
            <person name="Okumura M."/>
            <person name="Phillips J."/>
            <person name="Pollak B."/>
            <person name="Reinders A."/>
            <person name="Rovekamp M."/>
            <person name="Sano R."/>
            <person name="Sawa S."/>
            <person name="Schmid M.W."/>
            <person name="Shirakawa M."/>
            <person name="Solano R."/>
            <person name="Spunde A."/>
            <person name="Suetsugu N."/>
            <person name="Sugano S."/>
            <person name="Sugiyama A."/>
            <person name="Sun R."/>
            <person name="Suzuki Y."/>
            <person name="Takenaka M."/>
            <person name="Takezawa D."/>
            <person name="Tomogane H."/>
            <person name="Tsuzuki M."/>
            <person name="Ueda T."/>
            <person name="Umeda M."/>
            <person name="Ward J.M."/>
            <person name="Watanabe Y."/>
            <person name="Yazaki K."/>
            <person name="Yokoyama R."/>
            <person name="Yoshitake Y."/>
            <person name="Yotsui I."/>
            <person name="Zachgo S."/>
            <person name="Schmutz J."/>
        </authorList>
    </citation>
    <scope>NUCLEOTIDE SEQUENCE [LARGE SCALE GENOMIC DNA]</scope>
    <source>
        <strain evidence="3">Tak-1</strain>
    </source>
</reference>
<name>A0A2R6X525_MARPO</name>
<evidence type="ECO:0000313" key="2">
    <source>
        <dbReference type="EMBL" id="PTQ41207.1"/>
    </source>
</evidence>
<keyword evidence="1" id="KW-0812">Transmembrane</keyword>
<dbReference type="Gramene" id="Mp6g02320.2">
    <property type="protein sequence ID" value="Mp6g02320.2.cds1"/>
    <property type="gene ID" value="Mp6g02320"/>
</dbReference>
<dbReference type="EMBL" id="KZ772707">
    <property type="protein sequence ID" value="PTQ41207.1"/>
    <property type="molecule type" value="Genomic_DNA"/>
</dbReference>
<dbReference type="Proteomes" id="UP000244005">
    <property type="component" value="Unassembled WGS sequence"/>
</dbReference>
<reference evidence="2" key="2">
    <citation type="submission" date="2017-12" db="EMBL/GenBank/DDBJ databases">
        <title>WGS assembly of Marchantia polymorpha.</title>
        <authorList>
            <person name="Bowman J.L."/>
            <person name="Kohchi T."/>
            <person name="Yamato K.T."/>
            <person name="Jenkins J."/>
            <person name="Shu S."/>
            <person name="Ishizaki K."/>
            <person name="Yamaoka S."/>
            <person name="Nishihama R."/>
            <person name="Nakamura Y."/>
            <person name="Berger F."/>
            <person name="Adam C."/>
            <person name="Aki S.S."/>
            <person name="Althoff F."/>
            <person name="Araki T."/>
            <person name="Arteaga-Vazquez M.A."/>
            <person name="Balasubrmanian S."/>
            <person name="Bauer D."/>
            <person name="Boehm C.R."/>
            <person name="Briginshaw L."/>
            <person name="Caballero-Perez J."/>
            <person name="Catarino B."/>
            <person name="Chen F."/>
            <person name="Chiyoda S."/>
            <person name="Chovatia M."/>
            <person name="Davies K.M."/>
            <person name="Delmans M."/>
            <person name="Demura T."/>
            <person name="Dierschke T."/>
            <person name="Dolan L."/>
            <person name="Dorantes-Acosta A.E."/>
            <person name="Eklund D.M."/>
            <person name="Florent S.N."/>
            <person name="Flores-Sandoval E."/>
            <person name="Fujiyama A."/>
            <person name="Fukuzawa H."/>
            <person name="Galik B."/>
            <person name="Grimanelli D."/>
            <person name="Grimwood J."/>
            <person name="Grossniklaus U."/>
            <person name="Hamada T."/>
            <person name="Haseloff J."/>
            <person name="Hetherington A.J."/>
            <person name="Higo A."/>
            <person name="Hirakawa Y."/>
            <person name="Hundley H.N."/>
            <person name="Ikeda Y."/>
            <person name="Inoue K."/>
            <person name="Inoue S."/>
            <person name="Ishida S."/>
            <person name="Jia Q."/>
            <person name="Kakita M."/>
            <person name="Kanazawa T."/>
            <person name="Kawai Y."/>
            <person name="Kawashima T."/>
            <person name="Kennedy M."/>
            <person name="Kinose K."/>
            <person name="Kinoshita T."/>
            <person name="Kohara Y."/>
            <person name="Koide E."/>
            <person name="Komatsu K."/>
            <person name="Kopischke S."/>
            <person name="Kubo M."/>
            <person name="Kyozuka J."/>
            <person name="Lagercrantz U."/>
            <person name="Lin S.S."/>
            <person name="Lindquist E."/>
            <person name="Lipzen A.M."/>
            <person name="Lu C."/>
            <person name="Luna E.D."/>
            <person name="Martienssen R.A."/>
            <person name="Minamino N."/>
            <person name="Mizutani M."/>
            <person name="Mizutani M."/>
            <person name="Mochizuki N."/>
            <person name="Monte I."/>
            <person name="Mosher R."/>
            <person name="Nagasaki H."/>
            <person name="Nakagami H."/>
            <person name="Naramoto S."/>
            <person name="Nishitani K."/>
            <person name="Ohtani M."/>
            <person name="Okamoto T."/>
            <person name="Okumura M."/>
            <person name="Phillips J."/>
            <person name="Pollak B."/>
            <person name="Reinders A."/>
            <person name="Roevekamp M."/>
            <person name="Sano R."/>
            <person name="Sawa S."/>
            <person name="Schmid M.W."/>
            <person name="Shirakawa M."/>
            <person name="Solano R."/>
            <person name="Spunde A."/>
            <person name="Suetsugu N."/>
            <person name="Sugano S."/>
            <person name="Sugiyama A."/>
            <person name="Sun R."/>
            <person name="Suzuki Y."/>
            <person name="Takenaka M."/>
            <person name="Takezawa D."/>
            <person name="Tomogane H."/>
            <person name="Tsuzuki M."/>
            <person name="Ueda T."/>
            <person name="Umeda M."/>
            <person name="Ward J.M."/>
            <person name="Watanabe Y."/>
            <person name="Yazaki K."/>
            <person name="Yokoyama R."/>
            <person name="Yoshitake Y."/>
            <person name="Yotsui I."/>
            <person name="Zachgo S."/>
            <person name="Schmutz J."/>
        </authorList>
    </citation>
    <scope>NUCLEOTIDE SEQUENCE [LARGE SCALE GENOMIC DNA]</scope>
    <source>
        <strain evidence="2">Tak-1</strain>
    </source>
</reference>
<proteinExistence type="predicted"/>
<accession>A0A2R6X525</accession>
<keyword evidence="3" id="KW-1185">Reference proteome</keyword>
<dbReference type="EMBL" id="KZ772707">
    <property type="protein sequence ID" value="PTQ41209.1"/>
    <property type="molecule type" value="Genomic_DNA"/>
</dbReference>
<dbReference type="Gramene" id="Mp6g02320.3">
    <property type="protein sequence ID" value="Mp6g02320.3.cds1"/>
    <property type="gene ID" value="Mp6g02320"/>
</dbReference>
<dbReference type="Gramene" id="Mp6g02320.4">
    <property type="protein sequence ID" value="Mp6g02320.4.cds1"/>
    <property type="gene ID" value="Mp6g02320"/>
</dbReference>